<keyword evidence="2" id="KW-0472">Membrane</keyword>
<keyword evidence="5" id="KW-1185">Reference proteome</keyword>
<dbReference type="Pfam" id="PF02826">
    <property type="entry name" value="2-Hacid_dh_C"/>
    <property type="match status" value="1"/>
</dbReference>
<feature type="compositionally biased region" description="Basic and acidic residues" evidence="1">
    <location>
        <begin position="803"/>
        <end position="814"/>
    </location>
</feature>
<accession>A0AAP0MBC6</accession>
<dbReference type="InterPro" id="IPR036291">
    <property type="entry name" value="NAD(P)-bd_dom_sf"/>
</dbReference>
<dbReference type="Gene3D" id="3.40.50.720">
    <property type="entry name" value="NAD(P)-binding Rossmann-like Domain"/>
    <property type="match status" value="4"/>
</dbReference>
<dbReference type="PANTHER" id="PTHR43254:SF3">
    <property type="entry name" value="C-TERMINAL BINDING PROTEIN AN"/>
    <property type="match status" value="1"/>
</dbReference>
<feature type="compositionally biased region" description="Basic and acidic residues" evidence="1">
    <location>
        <begin position="855"/>
        <end position="874"/>
    </location>
</feature>
<evidence type="ECO:0000256" key="2">
    <source>
        <dbReference type="SAM" id="Phobius"/>
    </source>
</evidence>
<dbReference type="EMBL" id="JBCGBO010000005">
    <property type="protein sequence ID" value="KAK9202276.1"/>
    <property type="molecule type" value="Genomic_DNA"/>
</dbReference>
<feature type="transmembrane region" description="Helical" evidence="2">
    <location>
        <begin position="264"/>
        <end position="287"/>
    </location>
</feature>
<name>A0AAP0MBC6_9ROSI</name>
<dbReference type="PANTHER" id="PTHR43254">
    <property type="entry name" value="C-TERMINAL BINDING PROTEIN AN-RELATED"/>
    <property type="match status" value="1"/>
</dbReference>
<dbReference type="GO" id="GO:0051287">
    <property type="term" value="F:NAD binding"/>
    <property type="evidence" value="ECO:0007669"/>
    <property type="project" value="InterPro"/>
</dbReference>
<evidence type="ECO:0000313" key="5">
    <source>
        <dbReference type="Proteomes" id="UP001428341"/>
    </source>
</evidence>
<gene>
    <name evidence="4" type="ORF">WN944_017486</name>
</gene>
<evidence type="ECO:0000313" key="4">
    <source>
        <dbReference type="EMBL" id="KAK9202276.1"/>
    </source>
</evidence>
<reference evidence="4 5" key="1">
    <citation type="submission" date="2024-05" db="EMBL/GenBank/DDBJ databases">
        <title>Haplotype-resolved chromosome-level genome assembly of Huyou (Citrus changshanensis).</title>
        <authorList>
            <person name="Miao C."/>
            <person name="Chen W."/>
            <person name="Wu Y."/>
            <person name="Wang L."/>
            <person name="Zhao S."/>
            <person name="Grierson D."/>
            <person name="Xu C."/>
            <person name="Chen K."/>
        </authorList>
    </citation>
    <scope>NUCLEOTIDE SEQUENCE [LARGE SCALE GENOMIC DNA]</scope>
    <source>
        <strain evidence="4">01-14</strain>
        <tissue evidence="4">Leaf</tissue>
    </source>
</reference>
<dbReference type="AlphaFoldDB" id="A0AAP0MBC6"/>
<dbReference type="InterPro" id="IPR045015">
    <property type="entry name" value="AN-like"/>
</dbReference>
<feature type="compositionally biased region" description="Basic residues" evidence="1">
    <location>
        <begin position="838"/>
        <end position="853"/>
    </location>
</feature>
<organism evidence="4 5">
    <name type="scientific">Citrus x changshan-huyou</name>
    <dbReference type="NCBI Taxonomy" id="2935761"/>
    <lineage>
        <taxon>Eukaryota</taxon>
        <taxon>Viridiplantae</taxon>
        <taxon>Streptophyta</taxon>
        <taxon>Embryophyta</taxon>
        <taxon>Tracheophyta</taxon>
        <taxon>Spermatophyta</taxon>
        <taxon>Magnoliopsida</taxon>
        <taxon>eudicotyledons</taxon>
        <taxon>Gunneridae</taxon>
        <taxon>Pentapetalae</taxon>
        <taxon>rosids</taxon>
        <taxon>malvids</taxon>
        <taxon>Sapindales</taxon>
        <taxon>Rutaceae</taxon>
        <taxon>Aurantioideae</taxon>
        <taxon>Citrus</taxon>
    </lineage>
</organism>
<evidence type="ECO:0000256" key="1">
    <source>
        <dbReference type="SAM" id="MobiDB-lite"/>
    </source>
</evidence>
<feature type="compositionally biased region" description="Polar residues" evidence="1">
    <location>
        <begin position="877"/>
        <end position="887"/>
    </location>
</feature>
<feature type="region of interest" description="Disordered" evidence="1">
    <location>
        <begin position="791"/>
        <end position="919"/>
    </location>
</feature>
<feature type="compositionally biased region" description="Polar residues" evidence="1">
    <location>
        <begin position="815"/>
        <end position="831"/>
    </location>
</feature>
<sequence length="1084" mass="120091">MDHQDSHERSNSYHLIPNSSITHSAWLEIRLFYVRISPCVISSVPDHLTLCHERREIGVSLEINGSRVPSSDTTSLTLRRDRLNKESSEVTYVSTDSVRVTGSIDFEVFDKDMVLCGSLERMESTWNNGSDSRTAGWSMDCYTAIGSGSSAFFQPKLGVSAPAIEVYIAGCCGGVPVILTKTIQVSPRRKGYRHWMLDSIPEDEEVEKNLKGGNGLVRQRKMQITEAEFNDYELDGKIGEKIYSEDMYYGEDGQLSWFNAGVRVGVGIGLGMCLGVGIGVGLLMRSYQAATGRFRRSFIDHSFLSFLLEALRRWMSFLSLDHDGSVAVRSCVHRFLPTYWDSTLYHLRNPLGAIMKPRVKDSVAVISTSPLPLEQQQQLKEEMMKNRFPAAMPHRNNPTPLPSVVALNCIEDCVLEQDSLAGVALVEHVPLGRLADGKIEAAAAVLLHSLAYLPRAAQRRLRPYQLILCLGSSDRTVDSALAADLGLRLIHVDTSRAEEIADTVMALLLGLLRRTHLLARHALSASGWLGSVQPLCRGMRRCRGLVLGIVGRSASARALATRSLSFKMSVLYFDVPEGIKLAEGKLRADLVVMCIELGLVLYFSYTFLVAVDILYEDNGKGKVTFPSAARRMDTLNDLLAASDVISLHCAVTDETIQIINAECLQHIKPGAFLVNTGSSQLLDDCAVKQLLIDGTLAGCALDGAEGPQWMEAWVREMPNVLILPRSADYSEEVWMEIRDKAISVLQTFFFDGVIPKNAISDTEGCENEIDDEIEQYNKLDKVSTLEGSVGGQLTDDIQVSPEDSLKKGISRSRDSPSQLQGSGFSQNSANTKSDGRRSRSGKKAKKRHARQKSLQKPDDPSALEKESTSHKEDDTAMSGTDQASSRCASPEELRSRKTPIESIQESTSKKLSRSSKKLSEVSGETLKDGYVVALYARDRPALHISRQRHKGGGWILETMSNVTKRDPAAQFLICKSKDTIGLRSFTAGGKLLQKVQVKSSLNFRRLMIERIALMNLDLDLFQINRRMEFVFASHSFDAWESWAIEGPLEECRLINCRNPLAVLDVRIEILAAVGEDDGITRWLD</sequence>
<dbReference type="SUPFAM" id="SSF51735">
    <property type="entry name" value="NAD(P)-binding Rossmann-fold domains"/>
    <property type="match status" value="1"/>
</dbReference>
<keyword evidence="2" id="KW-1133">Transmembrane helix</keyword>
<dbReference type="GO" id="GO:0000226">
    <property type="term" value="P:microtubule cytoskeleton organization"/>
    <property type="evidence" value="ECO:0007669"/>
    <property type="project" value="InterPro"/>
</dbReference>
<proteinExistence type="predicted"/>
<protein>
    <recommendedName>
        <fullName evidence="3">D-isomer specific 2-hydroxyacid dehydrogenase NAD-binding domain-containing protein</fullName>
    </recommendedName>
</protein>
<keyword evidence="2" id="KW-0812">Transmembrane</keyword>
<comment type="caution">
    <text evidence="4">The sequence shown here is derived from an EMBL/GenBank/DDBJ whole genome shotgun (WGS) entry which is preliminary data.</text>
</comment>
<dbReference type="Proteomes" id="UP001428341">
    <property type="component" value="Unassembled WGS sequence"/>
</dbReference>
<feature type="domain" description="D-isomer specific 2-hydroxyacid dehydrogenase NAD-binding" evidence="3">
    <location>
        <begin position="624"/>
        <end position="724"/>
    </location>
</feature>
<feature type="compositionally biased region" description="Basic and acidic residues" evidence="1">
    <location>
        <begin position="889"/>
        <end position="899"/>
    </location>
</feature>
<evidence type="ECO:0000259" key="3">
    <source>
        <dbReference type="Pfam" id="PF02826"/>
    </source>
</evidence>
<dbReference type="InterPro" id="IPR006140">
    <property type="entry name" value="D-isomer_DH_NAD-bd"/>
</dbReference>